<dbReference type="EMBL" id="JALKHS010000006">
    <property type="protein sequence ID" value="MCK0531898.1"/>
    <property type="molecule type" value="Genomic_DNA"/>
</dbReference>
<evidence type="ECO:0000259" key="7">
    <source>
        <dbReference type="PROSITE" id="PS51462"/>
    </source>
</evidence>
<evidence type="ECO:0000313" key="8">
    <source>
        <dbReference type="EMBL" id="MCK0531898.1"/>
    </source>
</evidence>
<dbReference type="GO" id="GO:0016787">
    <property type="term" value="F:hydrolase activity"/>
    <property type="evidence" value="ECO:0007669"/>
    <property type="project" value="UniProtKB-KW"/>
</dbReference>
<evidence type="ECO:0000256" key="1">
    <source>
        <dbReference type="ARBA" id="ARBA00001936"/>
    </source>
</evidence>
<comment type="cofactor">
    <cofactor evidence="1">
        <name>Mn(2+)</name>
        <dbReference type="ChEBI" id="CHEBI:29035"/>
    </cofactor>
</comment>
<organism evidence="8 9">
    <name type="scientific">Sphingobium agri</name>
    <dbReference type="NCBI Taxonomy" id="2933566"/>
    <lineage>
        <taxon>Bacteria</taxon>
        <taxon>Pseudomonadati</taxon>
        <taxon>Pseudomonadota</taxon>
        <taxon>Alphaproteobacteria</taxon>
        <taxon>Sphingomonadales</taxon>
        <taxon>Sphingomonadaceae</taxon>
        <taxon>Sphingobium</taxon>
    </lineage>
</organism>
<dbReference type="PANTHER" id="PTHR12318:SF0">
    <property type="entry name" value="ACYL-COENZYME A DIPHOSPHATASE NUDT19"/>
    <property type="match status" value="1"/>
</dbReference>
<dbReference type="CDD" id="cd18870">
    <property type="entry name" value="NUDIX_AcylCoAdiphos_Nudt19"/>
    <property type="match status" value="1"/>
</dbReference>
<feature type="domain" description="Nudix hydrolase" evidence="7">
    <location>
        <begin position="8"/>
        <end position="196"/>
    </location>
</feature>
<dbReference type="Proteomes" id="UP001203512">
    <property type="component" value="Unassembled WGS sequence"/>
</dbReference>
<keyword evidence="9" id="KW-1185">Reference proteome</keyword>
<dbReference type="InterPro" id="IPR000086">
    <property type="entry name" value="NUDIX_hydrolase_dom"/>
</dbReference>
<comment type="caution">
    <text evidence="8">The sequence shown here is derived from an EMBL/GenBank/DDBJ whole genome shotgun (WGS) entry which is preliminary data.</text>
</comment>
<keyword evidence="5" id="KW-0460">Magnesium</keyword>
<dbReference type="Gene3D" id="3.90.79.10">
    <property type="entry name" value="Nucleoside Triphosphate Pyrophosphohydrolase"/>
    <property type="match status" value="1"/>
</dbReference>
<evidence type="ECO:0000256" key="3">
    <source>
        <dbReference type="ARBA" id="ARBA00022723"/>
    </source>
</evidence>
<name>A0ABT0DXP2_9SPHN</name>
<keyword evidence="6" id="KW-0464">Manganese</keyword>
<dbReference type="InterPro" id="IPR039121">
    <property type="entry name" value="NUDT19"/>
</dbReference>
<reference evidence="8 9" key="1">
    <citation type="submission" date="2022-04" db="EMBL/GenBank/DDBJ databases">
        <authorList>
            <person name="Huq M.A."/>
        </authorList>
    </citation>
    <scope>NUCLEOTIDE SEQUENCE [LARGE SCALE GENOMIC DNA]</scope>
    <source>
        <strain evidence="8 9">MAH-33</strain>
    </source>
</reference>
<evidence type="ECO:0000313" key="9">
    <source>
        <dbReference type="Proteomes" id="UP001203512"/>
    </source>
</evidence>
<dbReference type="PANTHER" id="PTHR12318">
    <property type="entry name" value="TESTOSTERONE-REGULATED PROTEIN RP2"/>
    <property type="match status" value="1"/>
</dbReference>
<evidence type="ECO:0000256" key="5">
    <source>
        <dbReference type="ARBA" id="ARBA00022842"/>
    </source>
</evidence>
<keyword evidence="4 8" id="KW-0378">Hydrolase</keyword>
<sequence>MTSSSIEGRSAATAIIVRDMPDGPPHILMMERAGTMAFAAGALVFPGGAVDDADRELARALGGSADVEETAARLAAIRETLEESGLGIGFAASAGPVQLAEMRRALAGGATLSAILQTHRLELALDHLTPFSRWHPADAEMAARIYDTRFYLARAPEGQVATADTTENVRLFWMSAGDTIALCDAGGGRIIFPTRRNLERLALFGSFAEMAAHAASFPVEKVSPWLEERDGVRHLCIPDHLGYPVTSEPMEQVQRG</sequence>
<keyword evidence="3" id="KW-0479">Metal-binding</keyword>
<evidence type="ECO:0000256" key="2">
    <source>
        <dbReference type="ARBA" id="ARBA00001946"/>
    </source>
</evidence>
<dbReference type="SUPFAM" id="SSF55811">
    <property type="entry name" value="Nudix"/>
    <property type="match status" value="1"/>
</dbReference>
<dbReference type="InterPro" id="IPR015797">
    <property type="entry name" value="NUDIX_hydrolase-like_dom_sf"/>
</dbReference>
<accession>A0ABT0DXP2</accession>
<protein>
    <submittedName>
        <fullName evidence="8">NUDIX hydrolase</fullName>
    </submittedName>
</protein>
<dbReference type="PROSITE" id="PS51462">
    <property type="entry name" value="NUDIX"/>
    <property type="match status" value="1"/>
</dbReference>
<dbReference type="RefSeq" id="WP_097092735.1">
    <property type="nucleotide sequence ID" value="NZ_JALKHS010000006.1"/>
</dbReference>
<comment type="cofactor">
    <cofactor evidence="2">
        <name>Mg(2+)</name>
        <dbReference type="ChEBI" id="CHEBI:18420"/>
    </cofactor>
</comment>
<evidence type="ECO:0000256" key="4">
    <source>
        <dbReference type="ARBA" id="ARBA00022801"/>
    </source>
</evidence>
<gene>
    <name evidence="8" type="ORF">MU848_09935</name>
</gene>
<evidence type="ECO:0000256" key="6">
    <source>
        <dbReference type="ARBA" id="ARBA00023211"/>
    </source>
</evidence>
<proteinExistence type="predicted"/>